<protein>
    <submittedName>
        <fullName evidence="1">Uncharacterized protein</fullName>
    </submittedName>
</protein>
<reference evidence="1" key="1">
    <citation type="submission" date="2020-04" db="EMBL/GenBank/DDBJ databases">
        <authorList>
            <person name="Chiriac C."/>
            <person name="Salcher M."/>
            <person name="Ghai R."/>
            <person name="Kavagutti S V."/>
        </authorList>
    </citation>
    <scope>NUCLEOTIDE SEQUENCE</scope>
</reference>
<gene>
    <name evidence="1" type="ORF">UFOVP581_32</name>
</gene>
<sequence>MSELSRAPFLATGRTIAVAAASTAPAGVIAPVASGQDGGQYRVVNAGTTTVFLGVGATAATAQSASVAPIAGTPSGAIPLLAGAVEILSFGEGAFFSGQSSAAATVYITPGTGL</sequence>
<evidence type="ECO:0000313" key="1">
    <source>
        <dbReference type="EMBL" id="CAB4169002.1"/>
    </source>
</evidence>
<organism evidence="1">
    <name type="scientific">uncultured Caudovirales phage</name>
    <dbReference type="NCBI Taxonomy" id="2100421"/>
    <lineage>
        <taxon>Viruses</taxon>
        <taxon>Duplodnaviria</taxon>
        <taxon>Heunggongvirae</taxon>
        <taxon>Uroviricota</taxon>
        <taxon>Caudoviricetes</taxon>
        <taxon>Peduoviridae</taxon>
        <taxon>Maltschvirus</taxon>
        <taxon>Maltschvirus maltsch</taxon>
    </lineage>
</organism>
<name>A0A6J5PD05_9CAUD</name>
<proteinExistence type="predicted"/>
<accession>A0A6J5PD05</accession>
<dbReference type="EMBL" id="LR796835">
    <property type="protein sequence ID" value="CAB4169002.1"/>
    <property type="molecule type" value="Genomic_DNA"/>
</dbReference>